<reference evidence="1 2" key="1">
    <citation type="journal article" date="2019" name="Sci. Rep.">
        <title>Orb-weaving spider Araneus ventricosus genome elucidates the spidroin gene catalogue.</title>
        <authorList>
            <person name="Kono N."/>
            <person name="Nakamura H."/>
            <person name="Ohtoshi R."/>
            <person name="Moran D.A.P."/>
            <person name="Shinohara A."/>
            <person name="Yoshida Y."/>
            <person name="Fujiwara M."/>
            <person name="Mori M."/>
            <person name="Tomita M."/>
            <person name="Arakawa K."/>
        </authorList>
    </citation>
    <scope>NUCLEOTIDE SEQUENCE [LARGE SCALE GENOMIC DNA]</scope>
</reference>
<evidence type="ECO:0000313" key="2">
    <source>
        <dbReference type="Proteomes" id="UP000499080"/>
    </source>
</evidence>
<gene>
    <name evidence="1" type="ORF">AVEN_13152_1</name>
</gene>
<organism evidence="1 2">
    <name type="scientific">Araneus ventricosus</name>
    <name type="common">Orbweaver spider</name>
    <name type="synonym">Epeira ventricosa</name>
    <dbReference type="NCBI Taxonomy" id="182803"/>
    <lineage>
        <taxon>Eukaryota</taxon>
        <taxon>Metazoa</taxon>
        <taxon>Ecdysozoa</taxon>
        <taxon>Arthropoda</taxon>
        <taxon>Chelicerata</taxon>
        <taxon>Arachnida</taxon>
        <taxon>Araneae</taxon>
        <taxon>Araneomorphae</taxon>
        <taxon>Entelegynae</taxon>
        <taxon>Araneoidea</taxon>
        <taxon>Araneidae</taxon>
        <taxon>Araneus</taxon>
    </lineage>
</organism>
<name>A0A4Y2JXM8_ARAVE</name>
<keyword evidence="2" id="KW-1185">Reference proteome</keyword>
<protein>
    <submittedName>
        <fullName evidence="1">Uncharacterized protein</fullName>
    </submittedName>
</protein>
<dbReference type="EMBL" id="BGPR01003979">
    <property type="protein sequence ID" value="GBM94557.1"/>
    <property type="molecule type" value="Genomic_DNA"/>
</dbReference>
<comment type="caution">
    <text evidence="1">The sequence shown here is derived from an EMBL/GenBank/DDBJ whole genome shotgun (WGS) entry which is preliminary data.</text>
</comment>
<proteinExistence type="predicted"/>
<dbReference type="Proteomes" id="UP000499080">
    <property type="component" value="Unassembled WGS sequence"/>
</dbReference>
<dbReference type="AlphaFoldDB" id="A0A4Y2JXM8"/>
<accession>A0A4Y2JXM8</accession>
<sequence>MRLSIVLPESKQSILSIVLRSRYHRLFQLVVANTRYYRLGFDGIDSLSMYKEHYIDLTSSPVVGITASYQLIQKEEENEQKQSVFKYCDRLLAIGRKVTSQRGRIRSACNYNAGYCLMPR</sequence>
<evidence type="ECO:0000313" key="1">
    <source>
        <dbReference type="EMBL" id="GBM94557.1"/>
    </source>
</evidence>